<dbReference type="PANTHER" id="PTHR45663">
    <property type="entry name" value="GEO12009P1"/>
    <property type="match status" value="1"/>
</dbReference>
<protein>
    <submittedName>
        <fullName evidence="3">Thioredoxin 1</fullName>
    </submittedName>
</protein>
<dbReference type="SUPFAM" id="SSF52833">
    <property type="entry name" value="Thioredoxin-like"/>
    <property type="match status" value="1"/>
</dbReference>
<feature type="domain" description="Thioredoxin" evidence="2">
    <location>
        <begin position="37"/>
        <end position="144"/>
    </location>
</feature>
<organism evidence="3 4">
    <name type="scientific">Phorcysia thermohydrogeniphila</name>
    <dbReference type="NCBI Taxonomy" id="936138"/>
    <lineage>
        <taxon>Bacteria</taxon>
        <taxon>Pseudomonadati</taxon>
        <taxon>Aquificota</taxon>
        <taxon>Aquificia</taxon>
        <taxon>Desulfurobacteriales</taxon>
        <taxon>Desulfurobacteriaceae</taxon>
        <taxon>Phorcysia</taxon>
    </lineage>
</organism>
<sequence length="144" mass="16494">MEIPETLLKVAAIFFDIVFVLLVAYVVFVFGFRLYWKRKVKKMKGQELPLLDGEFVRLRKGKGVIYFHSPNCQPCKFVDPVIKKLSKEFKKVHFVKVNVLENPDMARKFGILATPSIIITKDGRIEEVLAGPVTEGVLRAKLEK</sequence>
<dbReference type="AlphaFoldDB" id="A0A4R1G9L7"/>
<dbReference type="CDD" id="cd02947">
    <property type="entry name" value="TRX_family"/>
    <property type="match status" value="1"/>
</dbReference>
<reference evidence="3 4" key="1">
    <citation type="submission" date="2019-03" db="EMBL/GenBank/DDBJ databases">
        <title>Genomic Encyclopedia of Archaeal and Bacterial Type Strains, Phase II (KMG-II): from individual species to whole genera.</title>
        <authorList>
            <person name="Goeker M."/>
        </authorList>
    </citation>
    <scope>NUCLEOTIDE SEQUENCE [LARGE SCALE GENOMIC DNA]</scope>
    <source>
        <strain evidence="3 4">DSM 24425</strain>
    </source>
</reference>
<evidence type="ECO:0000259" key="2">
    <source>
        <dbReference type="PROSITE" id="PS51352"/>
    </source>
</evidence>
<evidence type="ECO:0000313" key="4">
    <source>
        <dbReference type="Proteomes" id="UP000295777"/>
    </source>
</evidence>
<dbReference type="PROSITE" id="PS51352">
    <property type="entry name" value="THIOREDOXIN_2"/>
    <property type="match status" value="1"/>
</dbReference>
<evidence type="ECO:0000313" key="3">
    <source>
        <dbReference type="EMBL" id="TCK03341.1"/>
    </source>
</evidence>
<dbReference type="PANTHER" id="PTHR45663:SF11">
    <property type="entry name" value="GEO12009P1"/>
    <property type="match status" value="1"/>
</dbReference>
<gene>
    <name evidence="3" type="ORF">CLV27_1413</name>
</gene>
<dbReference type="Proteomes" id="UP000295777">
    <property type="component" value="Unassembled WGS sequence"/>
</dbReference>
<dbReference type="Gene3D" id="3.40.30.10">
    <property type="entry name" value="Glutaredoxin"/>
    <property type="match status" value="1"/>
</dbReference>
<keyword evidence="1" id="KW-1133">Transmembrane helix</keyword>
<evidence type="ECO:0000256" key="1">
    <source>
        <dbReference type="SAM" id="Phobius"/>
    </source>
</evidence>
<dbReference type="OrthoDB" id="14244at2"/>
<dbReference type="GO" id="GO:0015035">
    <property type="term" value="F:protein-disulfide reductase activity"/>
    <property type="evidence" value="ECO:0007669"/>
    <property type="project" value="TreeGrafter"/>
</dbReference>
<dbReference type="Pfam" id="PF00085">
    <property type="entry name" value="Thioredoxin"/>
    <property type="match status" value="1"/>
</dbReference>
<feature type="transmembrane region" description="Helical" evidence="1">
    <location>
        <begin position="12"/>
        <end position="36"/>
    </location>
</feature>
<keyword evidence="1" id="KW-0812">Transmembrane</keyword>
<dbReference type="InterPro" id="IPR036249">
    <property type="entry name" value="Thioredoxin-like_sf"/>
</dbReference>
<dbReference type="GO" id="GO:0005737">
    <property type="term" value="C:cytoplasm"/>
    <property type="evidence" value="ECO:0007669"/>
    <property type="project" value="TreeGrafter"/>
</dbReference>
<dbReference type="RefSeq" id="WP_132527218.1">
    <property type="nucleotide sequence ID" value="NZ_SMFV01000005.1"/>
</dbReference>
<keyword evidence="1" id="KW-0472">Membrane</keyword>
<accession>A0A4R1G9L7</accession>
<comment type="caution">
    <text evidence="3">The sequence shown here is derived from an EMBL/GenBank/DDBJ whole genome shotgun (WGS) entry which is preliminary data.</text>
</comment>
<name>A0A4R1G9L7_9BACT</name>
<dbReference type="EMBL" id="SMFV01000005">
    <property type="protein sequence ID" value="TCK03341.1"/>
    <property type="molecule type" value="Genomic_DNA"/>
</dbReference>
<dbReference type="InterPro" id="IPR013766">
    <property type="entry name" value="Thioredoxin_domain"/>
</dbReference>
<keyword evidence="4" id="KW-1185">Reference proteome</keyword>
<proteinExistence type="predicted"/>